<dbReference type="EMBL" id="BSRI01000002">
    <property type="protein sequence ID" value="GLV58110.1"/>
    <property type="molecule type" value="Genomic_DNA"/>
</dbReference>
<keyword evidence="3" id="KW-1185">Reference proteome</keyword>
<feature type="domain" description="AB hydrolase-1" evidence="1">
    <location>
        <begin position="33"/>
        <end position="263"/>
    </location>
</feature>
<dbReference type="SUPFAM" id="SSF53474">
    <property type="entry name" value="alpha/beta-Hydrolases"/>
    <property type="match status" value="1"/>
</dbReference>
<protein>
    <submittedName>
        <fullName evidence="2">Alpha/beta hydrolase</fullName>
    </submittedName>
</protein>
<keyword evidence="2" id="KW-0378">Hydrolase</keyword>
<dbReference type="InterPro" id="IPR000073">
    <property type="entry name" value="AB_hydrolase_1"/>
</dbReference>
<name>A0ABQ6FWT9_9CHLR</name>
<dbReference type="Pfam" id="PF00561">
    <property type="entry name" value="Abhydrolase_1"/>
    <property type="match status" value="1"/>
</dbReference>
<accession>A0ABQ6FWT9</accession>
<evidence type="ECO:0000313" key="3">
    <source>
        <dbReference type="Proteomes" id="UP001344906"/>
    </source>
</evidence>
<organism evidence="2 3">
    <name type="scientific">Dictyobacter halimunensis</name>
    <dbReference type="NCBI Taxonomy" id="3026934"/>
    <lineage>
        <taxon>Bacteria</taxon>
        <taxon>Bacillati</taxon>
        <taxon>Chloroflexota</taxon>
        <taxon>Ktedonobacteria</taxon>
        <taxon>Ktedonobacterales</taxon>
        <taxon>Dictyobacteraceae</taxon>
        <taxon>Dictyobacter</taxon>
    </lineage>
</organism>
<evidence type="ECO:0000313" key="2">
    <source>
        <dbReference type="EMBL" id="GLV58110.1"/>
    </source>
</evidence>
<reference evidence="2 3" key="1">
    <citation type="submission" date="2023-02" db="EMBL/GenBank/DDBJ databases">
        <title>Dictyobacter halimunensis sp. nov., a new member of the class Ktedonobacteria from forest soil in a geothermal area.</title>
        <authorList>
            <person name="Rachmania M.K."/>
            <person name="Ningsih F."/>
            <person name="Sakai Y."/>
            <person name="Yabe S."/>
            <person name="Yokota A."/>
            <person name="Sjamsuridzal W."/>
        </authorList>
    </citation>
    <scope>NUCLEOTIDE SEQUENCE [LARGE SCALE GENOMIC DNA]</scope>
    <source>
        <strain evidence="2 3">S3.2.2.5</strain>
    </source>
</reference>
<gene>
    <name evidence="2" type="ORF">KDH_49440</name>
</gene>
<sequence length="298" mass="32886">MSGSPIPYVTGSTTSLDGTTIGYRQVGDAGPGLLILPAGTQAAQHCMRLAAALVDTFTVYVVDRRGRGLSGPHGDDYCMARECEDVDALIKKTGAHFVFGHSSSALVTLQAALTVPDVYKVAIYEPPLSTHGSISTGWIPKFDREIAKGKSAAAMTTFLKDDHLTRLPRWLLIFLFNWYIKRDKKTLSPGDVSLEALIPTQRFDGLLVKEMDGSLETFAHLDKDVLLLGGAKSPQFLHDILDSLNHTLPRARWIEYPDYDHSAPNHRLPSQTGPERIAKDLKTFFSQNRSYPRFIEGT</sequence>
<dbReference type="InterPro" id="IPR029058">
    <property type="entry name" value="AB_hydrolase_fold"/>
</dbReference>
<evidence type="ECO:0000259" key="1">
    <source>
        <dbReference type="Pfam" id="PF00561"/>
    </source>
</evidence>
<dbReference type="RefSeq" id="WP_338254220.1">
    <property type="nucleotide sequence ID" value="NZ_BSRI01000002.1"/>
</dbReference>
<dbReference type="Gene3D" id="3.40.50.1820">
    <property type="entry name" value="alpha/beta hydrolase"/>
    <property type="match status" value="1"/>
</dbReference>
<comment type="caution">
    <text evidence="2">The sequence shown here is derived from an EMBL/GenBank/DDBJ whole genome shotgun (WGS) entry which is preliminary data.</text>
</comment>
<dbReference type="GO" id="GO:0016787">
    <property type="term" value="F:hydrolase activity"/>
    <property type="evidence" value="ECO:0007669"/>
    <property type="project" value="UniProtKB-KW"/>
</dbReference>
<dbReference type="Proteomes" id="UP001344906">
    <property type="component" value="Unassembled WGS sequence"/>
</dbReference>
<proteinExistence type="predicted"/>